<protein>
    <submittedName>
        <fullName evidence="2">Uncharacterized protein</fullName>
    </submittedName>
</protein>
<organism evidence="2 3">
    <name type="scientific">Dermatophagoides pteronyssinus</name>
    <name type="common">European house dust mite</name>
    <dbReference type="NCBI Taxonomy" id="6956"/>
    <lineage>
        <taxon>Eukaryota</taxon>
        <taxon>Metazoa</taxon>
        <taxon>Ecdysozoa</taxon>
        <taxon>Arthropoda</taxon>
        <taxon>Chelicerata</taxon>
        <taxon>Arachnida</taxon>
        <taxon>Acari</taxon>
        <taxon>Acariformes</taxon>
        <taxon>Sarcoptiformes</taxon>
        <taxon>Astigmata</taxon>
        <taxon>Psoroptidia</taxon>
        <taxon>Analgoidea</taxon>
        <taxon>Pyroglyphidae</taxon>
        <taxon>Dermatophagoidinae</taxon>
        <taxon>Dermatophagoides</taxon>
    </lineage>
</organism>
<evidence type="ECO:0000313" key="2">
    <source>
        <dbReference type="EMBL" id="KAH9425534.1"/>
    </source>
</evidence>
<feature type="region of interest" description="Disordered" evidence="1">
    <location>
        <begin position="1"/>
        <end position="27"/>
    </location>
</feature>
<reference evidence="2 3" key="2">
    <citation type="journal article" date="2022" name="Mol. Biol. Evol.">
        <title>Comparative Genomics Reveals Insights into the Divergent Evolution of Astigmatic Mites and Household Pest Adaptations.</title>
        <authorList>
            <person name="Xiong Q."/>
            <person name="Wan A.T."/>
            <person name="Liu X."/>
            <person name="Fung C.S."/>
            <person name="Xiao X."/>
            <person name="Malainual N."/>
            <person name="Hou J."/>
            <person name="Wang L."/>
            <person name="Wang M."/>
            <person name="Yang K.Y."/>
            <person name="Cui Y."/>
            <person name="Leung E.L."/>
            <person name="Nong W."/>
            <person name="Shin S.K."/>
            <person name="Au S.W."/>
            <person name="Jeong K.Y."/>
            <person name="Chew F.T."/>
            <person name="Hui J.H."/>
            <person name="Leung T.F."/>
            <person name="Tungtrongchitr A."/>
            <person name="Zhong N."/>
            <person name="Liu Z."/>
            <person name="Tsui S.K."/>
        </authorList>
    </citation>
    <scope>NUCLEOTIDE SEQUENCE [LARGE SCALE GENOMIC DNA]</scope>
    <source>
        <strain evidence="2">Derp</strain>
    </source>
</reference>
<accession>A0ABQ8JSH9</accession>
<dbReference type="EMBL" id="NJHN03000018">
    <property type="protein sequence ID" value="KAH9425534.1"/>
    <property type="molecule type" value="Genomic_DNA"/>
</dbReference>
<sequence length="88" mass="10432">MNNNRNQLRNPQDQDSKQHRNLYSKQESKNIEKYDILGSGNFEIIRGGILDKSDNNQKNKQQNNIDKLRPRKKLPINFNRLQGYDNFA</sequence>
<feature type="region of interest" description="Disordered" evidence="1">
    <location>
        <begin position="49"/>
        <end position="77"/>
    </location>
</feature>
<comment type="caution">
    <text evidence="2">The sequence shown here is derived from an EMBL/GenBank/DDBJ whole genome shotgun (WGS) entry which is preliminary data.</text>
</comment>
<keyword evidence="3" id="KW-1185">Reference proteome</keyword>
<gene>
    <name evidence="2" type="ORF">DERP_006143</name>
</gene>
<reference evidence="2 3" key="1">
    <citation type="journal article" date="2018" name="J. Allergy Clin. Immunol.">
        <title>High-quality assembly of Dermatophagoides pteronyssinus genome and transcriptome reveals a wide range of novel allergens.</title>
        <authorList>
            <person name="Liu X.Y."/>
            <person name="Yang K.Y."/>
            <person name="Wang M.Q."/>
            <person name="Kwok J.S."/>
            <person name="Zeng X."/>
            <person name="Yang Z."/>
            <person name="Xiao X.J."/>
            <person name="Lau C.P."/>
            <person name="Li Y."/>
            <person name="Huang Z.M."/>
            <person name="Ba J.G."/>
            <person name="Yim A.K."/>
            <person name="Ouyang C.Y."/>
            <person name="Ngai S.M."/>
            <person name="Chan T.F."/>
            <person name="Leung E.L."/>
            <person name="Liu L."/>
            <person name="Liu Z.G."/>
            <person name="Tsui S.K."/>
        </authorList>
    </citation>
    <scope>NUCLEOTIDE SEQUENCE [LARGE SCALE GENOMIC DNA]</scope>
    <source>
        <strain evidence="2">Derp</strain>
    </source>
</reference>
<evidence type="ECO:0000313" key="3">
    <source>
        <dbReference type="Proteomes" id="UP000887458"/>
    </source>
</evidence>
<feature type="compositionally biased region" description="Polar residues" evidence="1">
    <location>
        <begin position="1"/>
        <end position="11"/>
    </location>
</feature>
<name>A0ABQ8JSH9_DERPT</name>
<evidence type="ECO:0000256" key="1">
    <source>
        <dbReference type="SAM" id="MobiDB-lite"/>
    </source>
</evidence>
<proteinExistence type="predicted"/>
<dbReference type="Proteomes" id="UP000887458">
    <property type="component" value="Unassembled WGS sequence"/>
</dbReference>